<dbReference type="CDD" id="cd03064">
    <property type="entry name" value="TRX_Fd_NuoE"/>
    <property type="match status" value="1"/>
</dbReference>
<sequence length="164" mass="17962">MNDHLCQEKINLFYARMAENKQKPGPLMPTLHDAQTIFGYIPLSIQKIISEELGESIAKINGVVTFYGNFSVTPKGEHTVAVCLGTACYVRGSKNLMETLENELKIKEKETTPDGEITLVSTRCIGACGLAPVFSVDGAIHGNANVSKVKETIKELKELPHETN</sequence>
<evidence type="ECO:0000256" key="3">
    <source>
        <dbReference type="ARBA" id="ARBA00022723"/>
    </source>
</evidence>
<keyword evidence="4" id="KW-0408">Iron</keyword>
<keyword evidence="3" id="KW-0479">Metal-binding</keyword>
<evidence type="ECO:0000256" key="1">
    <source>
        <dbReference type="ARBA" id="ARBA00010643"/>
    </source>
</evidence>
<evidence type="ECO:0000313" key="8">
    <source>
        <dbReference type="Proteomes" id="UP001209076"/>
    </source>
</evidence>
<dbReference type="Pfam" id="PF01257">
    <property type="entry name" value="2Fe-2S_thioredx"/>
    <property type="match status" value="1"/>
</dbReference>
<dbReference type="SUPFAM" id="SSF52833">
    <property type="entry name" value="Thioredoxin-like"/>
    <property type="match status" value="1"/>
</dbReference>
<dbReference type="PANTHER" id="PTHR43342">
    <property type="entry name" value="NADH-QUINONE OXIDOREDUCTASE, E SUBUNIT"/>
    <property type="match status" value="1"/>
</dbReference>
<dbReference type="InterPro" id="IPR002023">
    <property type="entry name" value="NuoE-like"/>
</dbReference>
<dbReference type="Gene3D" id="1.10.10.1590">
    <property type="entry name" value="NADH-quinone oxidoreductase subunit E"/>
    <property type="match status" value="1"/>
</dbReference>
<comment type="similarity">
    <text evidence="1">Belongs to the complex I 24 kDa subunit family.</text>
</comment>
<keyword evidence="5" id="KW-0411">Iron-sulfur</keyword>
<comment type="cofactor">
    <cofactor evidence="6">
        <name>[2Fe-2S] cluster</name>
        <dbReference type="ChEBI" id="CHEBI:190135"/>
    </cofactor>
</comment>
<protein>
    <submittedName>
        <fullName evidence="7">NAD(P)H-dependent oxidoreductase subunit E</fullName>
    </submittedName>
</protein>
<evidence type="ECO:0000256" key="2">
    <source>
        <dbReference type="ARBA" id="ARBA00022714"/>
    </source>
</evidence>
<accession>A0ABT2PVE3</accession>
<keyword evidence="8" id="KW-1185">Reference proteome</keyword>
<dbReference type="InterPro" id="IPR036249">
    <property type="entry name" value="Thioredoxin-like_sf"/>
</dbReference>
<name>A0ABT2PVE3_9MOLU</name>
<dbReference type="InterPro" id="IPR028431">
    <property type="entry name" value="NADP_DH_HndA-like"/>
</dbReference>
<keyword evidence="2" id="KW-0001">2Fe-2S</keyword>
<organism evidence="7 8">
    <name type="scientific">Paracholeplasma vituli</name>
    <dbReference type="NCBI Taxonomy" id="69473"/>
    <lineage>
        <taxon>Bacteria</taxon>
        <taxon>Bacillati</taxon>
        <taxon>Mycoplasmatota</taxon>
        <taxon>Mollicutes</taxon>
        <taxon>Acholeplasmatales</taxon>
        <taxon>Acholeplasmataceae</taxon>
        <taxon>Paracholeplasma</taxon>
    </lineage>
</organism>
<dbReference type="Proteomes" id="UP001209076">
    <property type="component" value="Unassembled WGS sequence"/>
</dbReference>
<evidence type="ECO:0000256" key="4">
    <source>
        <dbReference type="ARBA" id="ARBA00023004"/>
    </source>
</evidence>
<evidence type="ECO:0000313" key="7">
    <source>
        <dbReference type="EMBL" id="MCU0104688.1"/>
    </source>
</evidence>
<dbReference type="InterPro" id="IPR041921">
    <property type="entry name" value="NuoE_N"/>
</dbReference>
<dbReference type="InterPro" id="IPR042128">
    <property type="entry name" value="NuoE_dom"/>
</dbReference>
<evidence type="ECO:0000256" key="6">
    <source>
        <dbReference type="ARBA" id="ARBA00034078"/>
    </source>
</evidence>
<proteinExistence type="inferred from homology"/>
<evidence type="ECO:0000256" key="5">
    <source>
        <dbReference type="ARBA" id="ARBA00023014"/>
    </source>
</evidence>
<dbReference type="Gene3D" id="3.40.30.10">
    <property type="entry name" value="Glutaredoxin"/>
    <property type="match status" value="1"/>
</dbReference>
<dbReference type="RefSeq" id="WP_262095936.1">
    <property type="nucleotide sequence ID" value="NZ_JAOEGN010000005.1"/>
</dbReference>
<dbReference type="EMBL" id="JAOEGN010000005">
    <property type="protein sequence ID" value="MCU0104688.1"/>
    <property type="molecule type" value="Genomic_DNA"/>
</dbReference>
<reference evidence="8" key="1">
    <citation type="submission" date="2023-07" db="EMBL/GenBank/DDBJ databases">
        <title>Novel Mycoplasma species identified in domestic and wild animals.</title>
        <authorList>
            <person name="Volokhov D.V."/>
            <person name="Furtak V.A."/>
            <person name="Zagorodnyaya T.A."/>
        </authorList>
    </citation>
    <scope>NUCLEOTIDE SEQUENCE [LARGE SCALE GENOMIC DNA]</scope>
    <source>
        <strain evidence="8">92-19</strain>
    </source>
</reference>
<dbReference type="PANTHER" id="PTHR43342:SF2">
    <property type="entry name" value="POTENTIAL NAD-REDUCING HYDROGENASE SUBUNIT"/>
    <property type="match status" value="1"/>
</dbReference>
<comment type="caution">
    <text evidence="7">The sequence shown here is derived from an EMBL/GenBank/DDBJ whole genome shotgun (WGS) entry which is preliminary data.</text>
</comment>
<gene>
    <name evidence="7" type="ORF">N7603_03365</name>
</gene>
<dbReference type="PIRSF" id="PIRSF000216">
    <property type="entry name" value="NADH_DH_24kDa"/>
    <property type="match status" value="1"/>
</dbReference>